<dbReference type="InterPro" id="IPR036097">
    <property type="entry name" value="HisK_dim/P_sf"/>
</dbReference>
<evidence type="ECO:0000256" key="7">
    <source>
        <dbReference type="ARBA" id="ARBA00022777"/>
    </source>
</evidence>
<keyword evidence="11" id="KW-1133">Transmembrane helix</keyword>
<evidence type="ECO:0000256" key="8">
    <source>
        <dbReference type="ARBA" id="ARBA00022840"/>
    </source>
</evidence>
<geneLocation type="chloroplast" evidence="14"/>
<evidence type="ECO:0000256" key="6">
    <source>
        <dbReference type="ARBA" id="ARBA00022741"/>
    </source>
</evidence>
<dbReference type="CDD" id="cd06225">
    <property type="entry name" value="HAMP"/>
    <property type="match status" value="1"/>
</dbReference>
<evidence type="ECO:0000259" key="13">
    <source>
        <dbReference type="PROSITE" id="PS50885"/>
    </source>
</evidence>
<evidence type="ECO:0000256" key="5">
    <source>
        <dbReference type="ARBA" id="ARBA00022679"/>
    </source>
</evidence>
<dbReference type="Gene3D" id="3.30.565.10">
    <property type="entry name" value="Histidine kinase-like ATPase, C-terminal domain"/>
    <property type="match status" value="1"/>
</dbReference>
<feature type="domain" description="Histidine kinase" evidence="12">
    <location>
        <begin position="408"/>
        <end position="638"/>
    </location>
</feature>
<dbReference type="GeneID" id="33366846"/>
<evidence type="ECO:0000256" key="4">
    <source>
        <dbReference type="ARBA" id="ARBA00022553"/>
    </source>
</evidence>
<dbReference type="GO" id="GO:0000155">
    <property type="term" value="F:phosphorelay sensor kinase activity"/>
    <property type="evidence" value="ECO:0007669"/>
    <property type="project" value="InterPro"/>
</dbReference>
<dbReference type="SUPFAM" id="SSF55874">
    <property type="entry name" value="ATPase domain of HSP90 chaperone/DNA topoisomerase II/histidine kinase"/>
    <property type="match status" value="1"/>
</dbReference>
<dbReference type="InterPro" id="IPR004358">
    <property type="entry name" value="Sig_transdc_His_kin-like_C"/>
</dbReference>
<dbReference type="PROSITE" id="PS50885">
    <property type="entry name" value="HAMP"/>
    <property type="match status" value="1"/>
</dbReference>
<dbReference type="PANTHER" id="PTHR42878:SF7">
    <property type="entry name" value="SENSOR HISTIDINE KINASE GLRK"/>
    <property type="match status" value="1"/>
</dbReference>
<dbReference type="PRINTS" id="PR00344">
    <property type="entry name" value="BCTRLSENSOR"/>
</dbReference>
<dbReference type="SMART" id="SM00387">
    <property type="entry name" value="HATPase_c"/>
    <property type="match status" value="1"/>
</dbReference>
<dbReference type="Pfam" id="PF00512">
    <property type="entry name" value="HisKA"/>
    <property type="match status" value="1"/>
</dbReference>
<dbReference type="SMART" id="SM00304">
    <property type="entry name" value="HAMP"/>
    <property type="match status" value="1"/>
</dbReference>
<dbReference type="SUPFAM" id="SSF47384">
    <property type="entry name" value="Homodimeric domain of signal transducing histidine kinase"/>
    <property type="match status" value="1"/>
</dbReference>
<dbReference type="AlphaFoldDB" id="A0A1Z1XB02"/>
<dbReference type="PROSITE" id="PS50109">
    <property type="entry name" value="HIS_KIN"/>
    <property type="match status" value="1"/>
</dbReference>
<dbReference type="GO" id="GO:0000156">
    <property type="term" value="F:phosphorelay response regulator activity"/>
    <property type="evidence" value="ECO:0007669"/>
    <property type="project" value="TreeGrafter"/>
</dbReference>
<dbReference type="GO" id="GO:0005524">
    <property type="term" value="F:ATP binding"/>
    <property type="evidence" value="ECO:0007669"/>
    <property type="project" value="UniProtKB-KW"/>
</dbReference>
<feature type="transmembrane region" description="Helical" evidence="11">
    <location>
        <begin position="20"/>
        <end position="39"/>
    </location>
</feature>
<proteinExistence type="predicted"/>
<dbReference type="InterPro" id="IPR036890">
    <property type="entry name" value="HATPase_C_sf"/>
</dbReference>
<keyword evidence="7 14" id="KW-0418">Kinase</keyword>
<keyword evidence="8" id="KW-0067">ATP-binding</keyword>
<evidence type="ECO:0000256" key="9">
    <source>
        <dbReference type="ARBA" id="ARBA00023012"/>
    </source>
</evidence>
<dbReference type="InterPro" id="IPR003594">
    <property type="entry name" value="HATPase_dom"/>
</dbReference>
<dbReference type="FunFam" id="1.10.287.130:FF:000001">
    <property type="entry name" value="Two-component sensor histidine kinase"/>
    <property type="match status" value="1"/>
</dbReference>
<evidence type="ECO:0000256" key="2">
    <source>
        <dbReference type="ARBA" id="ARBA00004508"/>
    </source>
</evidence>
<keyword evidence="14" id="KW-0150">Chloroplast</keyword>
<dbReference type="GO" id="GO:0031969">
    <property type="term" value="C:chloroplast membrane"/>
    <property type="evidence" value="ECO:0007669"/>
    <property type="project" value="UniProtKB-SubCell"/>
</dbReference>
<keyword evidence="14" id="KW-0934">Plastid</keyword>
<feature type="domain" description="HAMP" evidence="13">
    <location>
        <begin position="211"/>
        <end position="263"/>
    </location>
</feature>
<dbReference type="InterPro" id="IPR005467">
    <property type="entry name" value="His_kinase_dom"/>
</dbReference>
<comment type="subcellular location">
    <subcellularLocation>
        <location evidence="2">Plastid</location>
        <location evidence="2">Chloroplast membrane</location>
        <topology evidence="2">Multi-pass membrane protein</topology>
    </subcellularLocation>
</comment>
<dbReference type="SUPFAM" id="SSF158472">
    <property type="entry name" value="HAMP domain-like"/>
    <property type="match status" value="1"/>
</dbReference>
<dbReference type="PANTHER" id="PTHR42878">
    <property type="entry name" value="TWO-COMPONENT HISTIDINE KINASE"/>
    <property type="match status" value="1"/>
</dbReference>
<dbReference type="InterPro" id="IPR003661">
    <property type="entry name" value="HisK_dim/P_dom"/>
</dbReference>
<name>A0A1Z1XB02_9RHOD</name>
<keyword evidence="11" id="KW-0812">Transmembrane</keyword>
<dbReference type="Gene3D" id="3.30.450.20">
    <property type="entry name" value="PAS domain"/>
    <property type="match status" value="1"/>
</dbReference>
<keyword evidence="4" id="KW-0597">Phosphoprotein</keyword>
<dbReference type="RefSeq" id="YP_009402687.1">
    <property type="nucleotide sequence ID" value="NC_035350.1"/>
</dbReference>
<dbReference type="EC" id="2.7.13.3" evidence="3"/>
<reference evidence="14" key="1">
    <citation type="submission" date="2016-11" db="EMBL/GenBank/DDBJ databases">
        <title>Chloroplast genome of compsopogon caeruleus.</title>
        <authorList>
            <person name="Nan F."/>
        </authorList>
    </citation>
    <scope>NUCLEOTIDE SEQUENCE</scope>
</reference>
<dbReference type="InterPro" id="IPR050351">
    <property type="entry name" value="BphY/WalK/GraS-like"/>
</dbReference>
<organism evidence="14">
    <name type="scientific">Compsopogon caeruleus</name>
    <dbReference type="NCBI Taxonomy" id="31354"/>
    <lineage>
        <taxon>Eukaryota</taxon>
        <taxon>Rhodophyta</taxon>
        <taxon>Compsopogonophyceae</taxon>
        <taxon>Compsopogonales</taxon>
        <taxon>Compsopogonaceae</taxon>
        <taxon>Compsopogon</taxon>
    </lineage>
</organism>
<dbReference type="EMBL" id="KY083067">
    <property type="protein sequence ID" value="ARX96042.1"/>
    <property type="molecule type" value="Genomic_DNA"/>
</dbReference>
<dbReference type="InterPro" id="IPR003660">
    <property type="entry name" value="HAMP_dom"/>
</dbReference>
<dbReference type="GO" id="GO:0030295">
    <property type="term" value="F:protein kinase activator activity"/>
    <property type="evidence" value="ECO:0007669"/>
    <property type="project" value="TreeGrafter"/>
</dbReference>
<dbReference type="Gene3D" id="6.10.340.10">
    <property type="match status" value="1"/>
</dbReference>
<keyword evidence="5" id="KW-0808">Transferase</keyword>
<feature type="transmembrane region" description="Helical" evidence="11">
    <location>
        <begin position="190"/>
        <end position="214"/>
    </location>
</feature>
<dbReference type="SMART" id="SM00388">
    <property type="entry name" value="HisKA"/>
    <property type="match status" value="1"/>
</dbReference>
<protein>
    <recommendedName>
        <fullName evidence="10">Uncharacterized sensor-like histidine kinase ycf26</fullName>
        <ecNumber evidence="3">2.7.13.3</ecNumber>
    </recommendedName>
</protein>
<dbReference type="InterPro" id="IPR035965">
    <property type="entry name" value="PAS-like_dom_sf"/>
</dbReference>
<evidence type="ECO:0000256" key="11">
    <source>
        <dbReference type="SAM" id="Phobius"/>
    </source>
</evidence>
<keyword evidence="6" id="KW-0547">Nucleotide-binding</keyword>
<evidence type="ECO:0000256" key="3">
    <source>
        <dbReference type="ARBA" id="ARBA00012438"/>
    </source>
</evidence>
<dbReference type="Pfam" id="PF02518">
    <property type="entry name" value="HATPase_c"/>
    <property type="match status" value="1"/>
</dbReference>
<keyword evidence="11" id="KW-0472">Membrane</keyword>
<evidence type="ECO:0000256" key="10">
    <source>
        <dbReference type="ARBA" id="ARBA00069102"/>
    </source>
</evidence>
<dbReference type="SUPFAM" id="SSF55785">
    <property type="entry name" value="PYP-like sensor domain (PAS domain)"/>
    <property type="match status" value="1"/>
</dbReference>
<accession>A0A1Z1XB02</accession>
<comment type="catalytic activity">
    <reaction evidence="1">
        <text>ATP + protein L-histidine = ADP + protein N-phospho-L-histidine.</text>
        <dbReference type="EC" id="2.7.13.3"/>
    </reaction>
</comment>
<evidence type="ECO:0000256" key="1">
    <source>
        <dbReference type="ARBA" id="ARBA00000085"/>
    </source>
</evidence>
<keyword evidence="9" id="KW-0902">Two-component regulatory system</keyword>
<dbReference type="CDD" id="cd00082">
    <property type="entry name" value="HisKA"/>
    <property type="match status" value="1"/>
</dbReference>
<dbReference type="GO" id="GO:0007234">
    <property type="term" value="P:osmosensory signaling via phosphorelay pathway"/>
    <property type="evidence" value="ECO:0007669"/>
    <property type="project" value="TreeGrafter"/>
</dbReference>
<evidence type="ECO:0000313" key="14">
    <source>
        <dbReference type="EMBL" id="ARX96042.1"/>
    </source>
</evidence>
<sequence length="638" mass="73952">MILKSIKSWWKNETLKFKLIIIATLLVSLLMSILSYWSISSIREEALITDNRFVEDISLLLASNVTPLIQEGKYDTLISVSQRFCSSTSSIRYIIYLDEEEEIYYSIPKISKKKIDFIRLINDFSSSRHYNSNWEYFIYTSKKDVNNIFRVTNVLVDLYINTNHIGCLILGLNPNPTVIDSSEVTIKISILVFFSIWIIIISGVVFNALSVYIAQPLNELLVGVKNISLGNFSQRINLPFGGELGELIYSFNEMAERLEKYDEQNLDRLTAEKAKLEILISRIADGAILLDINLFIILINSNALKALNLNLNETIIGKKFTDCFPLEISDQVLFVMKQIIKLHKQETLNYDHNNFCIESIRFNQKFIRIFLAPVCDYSTDSIRGIVMTIQDITKEVDLNEAKSKFIANVSHELRTPLFNILSFLETLYEYNDTLSNNQKLEFLYTANQETKRLSRLVNHILDLSRLESDRQYEFILFNIYILIDQINRLYKITLKEKNIICLIELEKEVTNLYGNYDLILQILINLITNSIKFTYSSGYLVIRFFYINQNFLFSHLSLNSKKIIRIEVTDTGIGINSSNRTKIFDRFFRLENYIHTLEGTGLGLSIVKNIVEKHNSQIFLSSELNNGTTFWFDLELSA</sequence>
<evidence type="ECO:0000259" key="12">
    <source>
        <dbReference type="PROSITE" id="PS50109"/>
    </source>
</evidence>
<dbReference type="Gene3D" id="1.10.287.130">
    <property type="match status" value="1"/>
</dbReference>
<dbReference type="Pfam" id="PF00672">
    <property type="entry name" value="HAMP"/>
    <property type="match status" value="1"/>
</dbReference>